<comment type="caution">
    <text evidence="1">The sequence shown here is derived from an EMBL/GenBank/DDBJ whole genome shotgun (WGS) entry which is preliminary data.</text>
</comment>
<keyword evidence="2" id="KW-1185">Reference proteome</keyword>
<proteinExistence type="predicted"/>
<dbReference type="Proteomes" id="UP001164929">
    <property type="component" value="Chromosome 18"/>
</dbReference>
<organism evidence="1 2">
    <name type="scientific">Populus alba x Populus x berolinensis</name>
    <dbReference type="NCBI Taxonomy" id="444605"/>
    <lineage>
        <taxon>Eukaryota</taxon>
        <taxon>Viridiplantae</taxon>
        <taxon>Streptophyta</taxon>
        <taxon>Embryophyta</taxon>
        <taxon>Tracheophyta</taxon>
        <taxon>Spermatophyta</taxon>
        <taxon>Magnoliopsida</taxon>
        <taxon>eudicotyledons</taxon>
        <taxon>Gunneridae</taxon>
        <taxon>Pentapetalae</taxon>
        <taxon>rosids</taxon>
        <taxon>fabids</taxon>
        <taxon>Malpighiales</taxon>
        <taxon>Salicaceae</taxon>
        <taxon>Saliceae</taxon>
        <taxon>Populus</taxon>
    </lineage>
</organism>
<accession>A0AAD6PSF0</accession>
<dbReference type="AlphaFoldDB" id="A0AAD6PSF0"/>
<gene>
    <name evidence="1" type="ORF">NC653_040297</name>
</gene>
<evidence type="ECO:0000313" key="2">
    <source>
        <dbReference type="Proteomes" id="UP001164929"/>
    </source>
</evidence>
<evidence type="ECO:0000313" key="1">
    <source>
        <dbReference type="EMBL" id="KAJ6958599.1"/>
    </source>
</evidence>
<sequence length="54" mass="6435">MCLNPFPQIKGPYWGTCRQYFNHCDFIWIRTCLSHSIEEYNCFIGSSILCTHMK</sequence>
<dbReference type="EMBL" id="JAQIZT010000018">
    <property type="protein sequence ID" value="KAJ6958599.1"/>
    <property type="molecule type" value="Genomic_DNA"/>
</dbReference>
<reference evidence="1 2" key="1">
    <citation type="journal article" date="2023" name="Mol. Ecol. Resour.">
        <title>Chromosome-level genome assembly of a triploid poplar Populus alba 'Berolinensis'.</title>
        <authorList>
            <person name="Chen S."/>
            <person name="Yu Y."/>
            <person name="Wang X."/>
            <person name="Wang S."/>
            <person name="Zhang T."/>
            <person name="Zhou Y."/>
            <person name="He R."/>
            <person name="Meng N."/>
            <person name="Wang Y."/>
            <person name="Liu W."/>
            <person name="Liu Z."/>
            <person name="Liu J."/>
            <person name="Guo Q."/>
            <person name="Huang H."/>
            <person name="Sederoff R.R."/>
            <person name="Wang G."/>
            <person name="Qu G."/>
            <person name="Chen S."/>
        </authorList>
    </citation>
    <scope>NUCLEOTIDE SEQUENCE [LARGE SCALE GENOMIC DNA]</scope>
    <source>
        <strain evidence="1">SC-2020</strain>
    </source>
</reference>
<protein>
    <submittedName>
        <fullName evidence="1">Uncharacterized protein</fullName>
    </submittedName>
</protein>
<name>A0AAD6PSF0_9ROSI</name>